<dbReference type="AlphaFoldDB" id="A0A6I4IM78"/>
<evidence type="ECO:0000313" key="4">
    <source>
        <dbReference type="Proteomes" id="UP000431264"/>
    </source>
</evidence>
<dbReference type="OrthoDB" id="9779910at2"/>
<dbReference type="InterPro" id="IPR029057">
    <property type="entry name" value="PRTase-like"/>
</dbReference>
<dbReference type="RefSeq" id="WP_140998195.1">
    <property type="nucleotide sequence ID" value="NZ_VDCZ01000008.1"/>
</dbReference>
<dbReference type="Pfam" id="PF00156">
    <property type="entry name" value="Pribosyltran"/>
    <property type="match status" value="1"/>
</dbReference>
<dbReference type="SUPFAM" id="SSF53271">
    <property type="entry name" value="PRTase-like"/>
    <property type="match status" value="1"/>
</dbReference>
<dbReference type="EMBL" id="WQLW01000008">
    <property type="protein sequence ID" value="MVO09821.1"/>
    <property type="molecule type" value="Genomic_DNA"/>
</dbReference>
<dbReference type="Proteomes" id="UP000431264">
    <property type="component" value="Unassembled WGS sequence"/>
</dbReference>
<comment type="caution">
    <text evidence="3">The sequence shown here is derived from an EMBL/GenBank/DDBJ whole genome shotgun (WGS) entry which is preliminary data.</text>
</comment>
<feature type="domain" description="Phosphoribosyltransferase" evidence="2">
    <location>
        <begin position="139"/>
        <end position="223"/>
    </location>
</feature>
<name>A0A6I4IM78_9FLAO</name>
<keyword evidence="4" id="KW-1185">Reference proteome</keyword>
<protein>
    <submittedName>
        <fullName evidence="3">ComF family protein</fullName>
    </submittedName>
</protein>
<proteinExistence type="inferred from homology"/>
<sequence>MHKNLLKLLFPSLCYGCNELLLNNEKIICSSCIHHLPYTHHHLLEQNDTLNKFYGIVDLEFAYSMLYFHKEGIVQNLIHQLKYKGKQEIGTFLGLNYAPSLQHLKEKYQIDEIIPVPLHPKRLKERNYNQVETFCISLSNELSIPYNNALLFRNEYSKTQTKKNKIERQTNSKNLFEVRNSTESNGKHFLLIDDVITTGATIEACTKALLKIPNAKVSVITLAYTQS</sequence>
<dbReference type="CDD" id="cd06223">
    <property type="entry name" value="PRTases_typeI"/>
    <property type="match status" value="1"/>
</dbReference>
<dbReference type="PANTHER" id="PTHR47505:SF1">
    <property type="entry name" value="DNA UTILIZATION PROTEIN YHGH"/>
    <property type="match status" value="1"/>
</dbReference>
<dbReference type="InterPro" id="IPR051910">
    <property type="entry name" value="ComF/GntX_DNA_util-trans"/>
</dbReference>
<dbReference type="Gene3D" id="3.40.50.2020">
    <property type="match status" value="1"/>
</dbReference>
<organism evidence="3 4">
    <name type="scientific">Flavobacterium profundi</name>
    <dbReference type="NCBI Taxonomy" id="1774945"/>
    <lineage>
        <taxon>Bacteria</taxon>
        <taxon>Pseudomonadati</taxon>
        <taxon>Bacteroidota</taxon>
        <taxon>Flavobacteriia</taxon>
        <taxon>Flavobacteriales</taxon>
        <taxon>Flavobacteriaceae</taxon>
        <taxon>Flavobacterium</taxon>
    </lineage>
</organism>
<accession>A0A6I4IM78</accession>
<comment type="similarity">
    <text evidence="1">Belongs to the ComF/GntX family.</text>
</comment>
<evidence type="ECO:0000256" key="1">
    <source>
        <dbReference type="ARBA" id="ARBA00008007"/>
    </source>
</evidence>
<reference evidence="4" key="1">
    <citation type="submission" date="2019-05" db="EMBL/GenBank/DDBJ databases">
        <title>Flavobacterium profundi sp. nov., isolated from a deep-sea seamount.</title>
        <authorList>
            <person name="Zhang D.-C."/>
        </authorList>
    </citation>
    <scope>NUCLEOTIDE SEQUENCE [LARGE SCALE GENOMIC DNA]</scope>
    <source>
        <strain evidence="4">TP390</strain>
    </source>
</reference>
<dbReference type="InterPro" id="IPR000836">
    <property type="entry name" value="PRTase_dom"/>
</dbReference>
<evidence type="ECO:0000259" key="2">
    <source>
        <dbReference type="Pfam" id="PF00156"/>
    </source>
</evidence>
<gene>
    <name evidence="3" type="ORF">GOQ30_11685</name>
</gene>
<evidence type="ECO:0000313" key="3">
    <source>
        <dbReference type="EMBL" id="MVO09821.1"/>
    </source>
</evidence>
<dbReference type="PANTHER" id="PTHR47505">
    <property type="entry name" value="DNA UTILIZATION PROTEIN YHGH"/>
    <property type="match status" value="1"/>
</dbReference>